<keyword evidence="2" id="KW-1185">Reference proteome</keyword>
<dbReference type="PANTHER" id="PTHR12993:SF11">
    <property type="entry name" value="N-ACETYLGLUCOSAMINYL-PHOSPHATIDYLINOSITOL DE-N-ACETYLASE"/>
    <property type="match status" value="1"/>
</dbReference>
<dbReference type="PANTHER" id="PTHR12993">
    <property type="entry name" value="N-ACETYLGLUCOSAMINYL-PHOSPHATIDYLINOSITOL DE-N-ACETYLASE-RELATED"/>
    <property type="match status" value="1"/>
</dbReference>
<evidence type="ECO:0000313" key="1">
    <source>
        <dbReference type="EMBL" id="SMX54269.1"/>
    </source>
</evidence>
<dbReference type="Pfam" id="PF02585">
    <property type="entry name" value="PIG-L"/>
    <property type="match status" value="1"/>
</dbReference>
<protein>
    <recommendedName>
        <fullName evidence="3">LmbE family protein</fullName>
    </recommendedName>
</protein>
<dbReference type="Proteomes" id="UP000195514">
    <property type="component" value="Chromosome I"/>
</dbReference>
<dbReference type="InterPro" id="IPR024078">
    <property type="entry name" value="LmbE-like_dom_sf"/>
</dbReference>
<accession>A0A1Y6K6Q5</accession>
<dbReference type="Gene3D" id="3.40.50.10320">
    <property type="entry name" value="LmbE-like"/>
    <property type="match status" value="1"/>
</dbReference>
<dbReference type="KEGG" id="abat:CFX1CAM_1204"/>
<dbReference type="SUPFAM" id="SSF102588">
    <property type="entry name" value="LmbE-like"/>
    <property type="match status" value="1"/>
</dbReference>
<reference evidence="2" key="1">
    <citation type="submission" date="2017-05" db="EMBL/GenBank/DDBJ databases">
        <authorList>
            <person name="Kirkegaard R."/>
            <person name="Mcilroy J S."/>
        </authorList>
    </citation>
    <scope>NUCLEOTIDE SEQUENCE [LARGE SCALE GENOMIC DNA]</scope>
</reference>
<gene>
    <name evidence="1" type="ORF">CFX1CAM_1204</name>
</gene>
<dbReference type="RefSeq" id="WP_087862129.1">
    <property type="nucleotide sequence ID" value="NZ_LT859958.1"/>
</dbReference>
<dbReference type="InterPro" id="IPR003737">
    <property type="entry name" value="GlcNAc_PI_deacetylase-related"/>
</dbReference>
<organism evidence="1 2">
    <name type="scientific">Candidatus Brevifilum fermentans</name>
    <dbReference type="NCBI Taxonomy" id="1986204"/>
    <lineage>
        <taxon>Bacteria</taxon>
        <taxon>Bacillati</taxon>
        <taxon>Chloroflexota</taxon>
        <taxon>Anaerolineae</taxon>
        <taxon>Anaerolineales</taxon>
        <taxon>Anaerolineaceae</taxon>
        <taxon>Candidatus Brevifilum</taxon>
    </lineage>
</organism>
<evidence type="ECO:0000313" key="2">
    <source>
        <dbReference type="Proteomes" id="UP000195514"/>
    </source>
</evidence>
<dbReference type="OrthoDB" id="9815144at2"/>
<sequence length="215" mass="24438">MNRNMTFFGKTVLCIGAHPDDIELGCGALIADIITQTRVVCVTLSDNQKNPLHTNLVAEHYASMSILGVQKEHVILHDFTTRRLKESRQEILEVMIDLNKRFQPEVVLVHTAKDIHQDHQTVTEEALRAYRGTTLLGFDVLRSSYGFFPDFLVEISEHGLETKIKALDAYKTYADKYYFNEDIIRATALRHGALAERPYAEGFDILRIVGQFGNL</sequence>
<dbReference type="EMBL" id="LT859958">
    <property type="protein sequence ID" value="SMX54269.1"/>
    <property type="molecule type" value="Genomic_DNA"/>
</dbReference>
<dbReference type="AlphaFoldDB" id="A0A1Y6K6Q5"/>
<evidence type="ECO:0008006" key="3">
    <source>
        <dbReference type="Google" id="ProtNLM"/>
    </source>
</evidence>
<dbReference type="GO" id="GO:0016811">
    <property type="term" value="F:hydrolase activity, acting on carbon-nitrogen (but not peptide) bonds, in linear amides"/>
    <property type="evidence" value="ECO:0007669"/>
    <property type="project" value="TreeGrafter"/>
</dbReference>
<name>A0A1Y6K6Q5_9CHLR</name>
<proteinExistence type="predicted"/>